<dbReference type="InterPro" id="IPR037214">
    <property type="entry name" value="TROVE_dom_sf"/>
</dbReference>
<protein>
    <recommendedName>
        <fullName evidence="3">VWA domain-containing protein</fullName>
    </recommendedName>
</protein>
<comment type="caution">
    <text evidence="1">The sequence shown here is derived from an EMBL/GenBank/DDBJ whole genome shotgun (WGS) entry which is preliminary data.</text>
</comment>
<keyword evidence="2" id="KW-1185">Reference proteome</keyword>
<evidence type="ECO:0000313" key="2">
    <source>
        <dbReference type="Proteomes" id="UP000597444"/>
    </source>
</evidence>
<dbReference type="EMBL" id="BNJK01000001">
    <property type="protein sequence ID" value="GHO96184.1"/>
    <property type="molecule type" value="Genomic_DNA"/>
</dbReference>
<sequence length="495" mass="55515">MVLVMYSNEKKEVEIMTQSHEQDVRVQILDSFLTTPHRRFEELAPLHNSALERDPLFYGHLAGWYFEKGSVRDHKVLFIAHLMTSAYPEFRGAAWMLLQNLAPYEVARVLDHSKQVIGKAPRSLKSAIAHYLKTREQNIRQFDGAALRARDDLKHLYASLRIKPGPRAQAILFDEQPPADSPLAALKQLAKAKDAEEQAQIILKHKIPYTTAVGALKEITPALLTTLINAMTPQEVINNMAALKRRGVMDDREMKALVERKLQEAQSDKRVSAFKARVAAEAAELSGEIARQLEAVTEAQVKKQGRITRPTALLIDKSSSMHEAIDLGRQIGAMLSLICERDLLTYAFDTQAYAVQAQGKTLADWEQAMLSVYARGATSCGVALQAMMQEKQRVEQIIIVTDANENHAPLFRDAYTAYVEQMFVKPEIILVKVGQTSEKIEVAGKALGVVVNVFHFQGDYYALSNLIPLLSRPSRAELIDEILEYPLPERQVAHV</sequence>
<organism evidence="1 2">
    <name type="scientific">Reticulibacter mediterranei</name>
    <dbReference type="NCBI Taxonomy" id="2778369"/>
    <lineage>
        <taxon>Bacteria</taxon>
        <taxon>Bacillati</taxon>
        <taxon>Chloroflexota</taxon>
        <taxon>Ktedonobacteria</taxon>
        <taxon>Ktedonobacterales</taxon>
        <taxon>Reticulibacteraceae</taxon>
        <taxon>Reticulibacter</taxon>
    </lineage>
</organism>
<evidence type="ECO:0000313" key="1">
    <source>
        <dbReference type="EMBL" id="GHO96184.1"/>
    </source>
</evidence>
<proteinExistence type="predicted"/>
<dbReference type="Gene3D" id="3.40.50.410">
    <property type="entry name" value="von Willebrand factor, type A domain"/>
    <property type="match status" value="1"/>
</dbReference>
<dbReference type="SUPFAM" id="SSF53300">
    <property type="entry name" value="vWA-like"/>
    <property type="match status" value="1"/>
</dbReference>
<reference evidence="1" key="1">
    <citation type="submission" date="2020-10" db="EMBL/GenBank/DDBJ databases">
        <title>Taxonomic study of unclassified bacteria belonging to the class Ktedonobacteria.</title>
        <authorList>
            <person name="Yabe S."/>
            <person name="Wang C.M."/>
            <person name="Zheng Y."/>
            <person name="Sakai Y."/>
            <person name="Cavaletti L."/>
            <person name="Monciardini P."/>
            <person name="Donadio S."/>
        </authorList>
    </citation>
    <scope>NUCLEOTIDE SEQUENCE</scope>
    <source>
        <strain evidence="1">ID150040</strain>
    </source>
</reference>
<evidence type="ECO:0008006" key="3">
    <source>
        <dbReference type="Google" id="ProtNLM"/>
    </source>
</evidence>
<dbReference type="AlphaFoldDB" id="A0A8J3IQP5"/>
<gene>
    <name evidence="1" type="ORF">KSF_062320</name>
</gene>
<name>A0A8J3IQP5_9CHLR</name>
<dbReference type="SUPFAM" id="SSF140864">
    <property type="entry name" value="TROVE domain-like"/>
    <property type="match status" value="1"/>
</dbReference>
<dbReference type="Proteomes" id="UP000597444">
    <property type="component" value="Unassembled WGS sequence"/>
</dbReference>
<accession>A0A8J3IQP5</accession>
<dbReference type="InterPro" id="IPR036465">
    <property type="entry name" value="vWFA_dom_sf"/>
</dbReference>